<dbReference type="Gene3D" id="2.60.120.10">
    <property type="entry name" value="Jelly Rolls"/>
    <property type="match status" value="1"/>
</dbReference>
<dbReference type="InterPro" id="IPR011051">
    <property type="entry name" value="RmlC_Cupin_sf"/>
</dbReference>
<comment type="caution">
    <text evidence="3">The sequence shown here is derived from an EMBL/GenBank/DDBJ whole genome shotgun (WGS) entry which is preliminary data.</text>
</comment>
<dbReference type="SUPFAM" id="SSF51182">
    <property type="entry name" value="RmlC-like cupins"/>
    <property type="match status" value="1"/>
</dbReference>
<dbReference type="Pfam" id="PF07883">
    <property type="entry name" value="Cupin_2"/>
    <property type="match status" value="1"/>
</dbReference>
<proteinExistence type="predicted"/>
<protein>
    <submittedName>
        <fullName evidence="3">Cupin 2 conserved barrel domain protein</fullName>
    </submittedName>
</protein>
<reference evidence="3" key="1">
    <citation type="submission" date="2013-08" db="EMBL/GenBank/DDBJ databases">
        <authorList>
            <person name="Mendez C."/>
            <person name="Richter M."/>
            <person name="Ferrer M."/>
            <person name="Sanchez J."/>
        </authorList>
    </citation>
    <scope>NUCLEOTIDE SEQUENCE</scope>
</reference>
<dbReference type="EMBL" id="AUZZ01010134">
    <property type="protein sequence ID" value="EQD30818.1"/>
    <property type="molecule type" value="Genomic_DNA"/>
</dbReference>
<dbReference type="InterPro" id="IPR013096">
    <property type="entry name" value="Cupin_2"/>
</dbReference>
<sequence>MPPGRHFLEFLRVPALSAGLLRLAVGAVDGQTPHREDELYYVVRGRGTFRHGEVDRPVGPGDLLFVAAGEPHRFHSVQEELVVLAVFGPAMSPDGAGPDPPGRPARAKGRYGPPAYGEQ</sequence>
<dbReference type="InterPro" id="IPR014710">
    <property type="entry name" value="RmlC-like_jellyroll"/>
</dbReference>
<name>T0YCH4_9ZZZZ</name>
<evidence type="ECO:0000313" key="3">
    <source>
        <dbReference type="EMBL" id="EQD30818.1"/>
    </source>
</evidence>
<feature type="domain" description="Cupin type-2" evidence="2">
    <location>
        <begin position="20"/>
        <end position="86"/>
    </location>
</feature>
<evidence type="ECO:0000259" key="2">
    <source>
        <dbReference type="Pfam" id="PF07883"/>
    </source>
</evidence>
<dbReference type="AlphaFoldDB" id="T0YCH4"/>
<feature type="region of interest" description="Disordered" evidence="1">
    <location>
        <begin position="92"/>
        <end position="119"/>
    </location>
</feature>
<feature type="compositionally biased region" description="Low complexity" evidence="1">
    <location>
        <begin position="110"/>
        <end position="119"/>
    </location>
</feature>
<organism evidence="3">
    <name type="scientific">mine drainage metagenome</name>
    <dbReference type="NCBI Taxonomy" id="410659"/>
    <lineage>
        <taxon>unclassified sequences</taxon>
        <taxon>metagenomes</taxon>
        <taxon>ecological metagenomes</taxon>
    </lineage>
</organism>
<reference evidence="3" key="2">
    <citation type="journal article" date="2014" name="ISME J.">
        <title>Microbial stratification in low pH oxic and suboxic macroscopic growths along an acid mine drainage.</title>
        <authorList>
            <person name="Mendez-Garcia C."/>
            <person name="Mesa V."/>
            <person name="Sprenger R.R."/>
            <person name="Richter M."/>
            <person name="Diez M.S."/>
            <person name="Solano J."/>
            <person name="Bargiela R."/>
            <person name="Golyshina O.V."/>
            <person name="Manteca A."/>
            <person name="Ramos J.L."/>
            <person name="Gallego J.R."/>
            <person name="Llorente I."/>
            <person name="Martins Dos Santos V.A."/>
            <person name="Jensen O.N."/>
            <person name="Pelaez A.I."/>
            <person name="Sanchez J."/>
            <person name="Ferrer M."/>
        </authorList>
    </citation>
    <scope>NUCLEOTIDE SEQUENCE</scope>
</reference>
<accession>T0YCH4</accession>
<gene>
    <name evidence="3" type="ORF">B2A_13979</name>
</gene>
<evidence type="ECO:0000256" key="1">
    <source>
        <dbReference type="SAM" id="MobiDB-lite"/>
    </source>
</evidence>